<reference evidence="2 3" key="1">
    <citation type="submission" date="2016-09" db="EMBL/GenBank/DDBJ databases">
        <authorList>
            <person name="Capua I."/>
            <person name="De Benedictis P."/>
            <person name="Joannis T."/>
            <person name="Lombin L.H."/>
            <person name="Cattoli G."/>
        </authorList>
    </citation>
    <scope>NUCLEOTIDE SEQUENCE [LARGE SCALE GENOMIC DNA]</scope>
    <source>
        <strain evidence="2 3">ISLP-3</strain>
    </source>
</reference>
<feature type="compositionally biased region" description="Low complexity" evidence="1">
    <location>
        <begin position="1"/>
        <end position="30"/>
    </location>
</feature>
<dbReference type="Proteomes" id="UP000199039">
    <property type="component" value="Unassembled WGS sequence"/>
</dbReference>
<name>A0A1G6TGB8_9MICO</name>
<proteinExistence type="predicted"/>
<gene>
    <name evidence="2" type="ORF">SAMN05216410_3103</name>
</gene>
<protein>
    <submittedName>
        <fullName evidence="2">Uncharacterized protein</fullName>
    </submittedName>
</protein>
<feature type="region of interest" description="Disordered" evidence="1">
    <location>
        <begin position="1"/>
        <end position="37"/>
    </location>
</feature>
<sequence>MTSSTPPGSAAGWWAGSGSSPCAGSSRSTATVPGDHWTAQGREYEIRVLTIPRDHSRSQTRQLLTDEAEHGRWEIARSALYVGGERRVWLRRKIIRARSTLNP</sequence>
<evidence type="ECO:0000256" key="1">
    <source>
        <dbReference type="SAM" id="MobiDB-lite"/>
    </source>
</evidence>
<dbReference type="STRING" id="1814289.SAMN05216410_3103"/>
<dbReference type="OrthoDB" id="3481802at2"/>
<evidence type="ECO:0000313" key="2">
    <source>
        <dbReference type="EMBL" id="SDD28091.1"/>
    </source>
</evidence>
<dbReference type="AlphaFoldDB" id="A0A1G6TGB8"/>
<dbReference type="RefSeq" id="WP_093184757.1">
    <property type="nucleotide sequence ID" value="NZ_FMYH01000006.1"/>
</dbReference>
<dbReference type="InterPro" id="IPR043758">
    <property type="entry name" value="DUF5703"/>
</dbReference>
<accession>A0A1G6TGB8</accession>
<organism evidence="2 3">
    <name type="scientific">Sanguibacter gelidistatuariae</name>
    <dbReference type="NCBI Taxonomy" id="1814289"/>
    <lineage>
        <taxon>Bacteria</taxon>
        <taxon>Bacillati</taxon>
        <taxon>Actinomycetota</taxon>
        <taxon>Actinomycetes</taxon>
        <taxon>Micrococcales</taxon>
        <taxon>Sanguibacteraceae</taxon>
        <taxon>Sanguibacter</taxon>
    </lineage>
</organism>
<keyword evidence="3" id="KW-1185">Reference proteome</keyword>
<dbReference type="EMBL" id="FMYH01000006">
    <property type="protein sequence ID" value="SDD28091.1"/>
    <property type="molecule type" value="Genomic_DNA"/>
</dbReference>
<dbReference type="Pfam" id="PF18963">
    <property type="entry name" value="DUF5703"/>
    <property type="match status" value="1"/>
</dbReference>
<evidence type="ECO:0000313" key="3">
    <source>
        <dbReference type="Proteomes" id="UP000199039"/>
    </source>
</evidence>